<sequence length="131" mass="14580">MPEAESGKTFGEQLELLFDAVRREDGSAYSKREVAAAVGLSKTHLYNLINGEREPSHATVKALAEFFGVQLDYFSDSERGRELAQQYSLLAKFGEGKLRALARGAEKLSPEQLASVIEYIEFQASRDHPSR</sequence>
<dbReference type="OrthoDB" id="2679623at2"/>
<evidence type="ECO:0000313" key="3">
    <source>
        <dbReference type="Proteomes" id="UP000199529"/>
    </source>
</evidence>
<keyword evidence="3" id="KW-1185">Reference proteome</keyword>
<feature type="domain" description="HTH cro/C1-type" evidence="1">
    <location>
        <begin position="29"/>
        <end position="74"/>
    </location>
</feature>
<evidence type="ECO:0000259" key="1">
    <source>
        <dbReference type="PROSITE" id="PS50943"/>
    </source>
</evidence>
<dbReference type="InterPro" id="IPR010982">
    <property type="entry name" value="Lambda_DNA-bd_dom_sf"/>
</dbReference>
<dbReference type="InterPro" id="IPR001387">
    <property type="entry name" value="Cro/C1-type_HTH"/>
</dbReference>
<accession>A0A1H3GBL1</accession>
<dbReference type="SUPFAM" id="SSF47413">
    <property type="entry name" value="lambda repressor-like DNA-binding domains"/>
    <property type="match status" value="1"/>
</dbReference>
<dbReference type="GO" id="GO:0003677">
    <property type="term" value="F:DNA binding"/>
    <property type="evidence" value="ECO:0007669"/>
    <property type="project" value="InterPro"/>
</dbReference>
<organism evidence="2 3">
    <name type="scientific">Saccharopolyspora shandongensis</name>
    <dbReference type="NCBI Taxonomy" id="418495"/>
    <lineage>
        <taxon>Bacteria</taxon>
        <taxon>Bacillati</taxon>
        <taxon>Actinomycetota</taxon>
        <taxon>Actinomycetes</taxon>
        <taxon>Pseudonocardiales</taxon>
        <taxon>Pseudonocardiaceae</taxon>
        <taxon>Saccharopolyspora</taxon>
    </lineage>
</organism>
<evidence type="ECO:0000313" key="2">
    <source>
        <dbReference type="EMBL" id="SDY00732.1"/>
    </source>
</evidence>
<name>A0A1H3GBL1_9PSEU</name>
<dbReference type="Gene3D" id="1.10.260.40">
    <property type="entry name" value="lambda repressor-like DNA-binding domains"/>
    <property type="match status" value="1"/>
</dbReference>
<proteinExistence type="predicted"/>
<protein>
    <submittedName>
        <fullName evidence="2">Helix-turn-helix</fullName>
    </submittedName>
</protein>
<dbReference type="Proteomes" id="UP000199529">
    <property type="component" value="Unassembled WGS sequence"/>
</dbReference>
<dbReference type="AlphaFoldDB" id="A0A1H3GBL1"/>
<gene>
    <name evidence="2" type="ORF">SAMN05216215_1018118</name>
</gene>
<dbReference type="RefSeq" id="WP_093267586.1">
    <property type="nucleotide sequence ID" value="NZ_FNOK01000018.1"/>
</dbReference>
<dbReference type="STRING" id="418495.SAMN05216215_1018118"/>
<dbReference type="SMART" id="SM00530">
    <property type="entry name" value="HTH_XRE"/>
    <property type="match status" value="1"/>
</dbReference>
<dbReference type="Pfam" id="PF01381">
    <property type="entry name" value="HTH_3"/>
    <property type="match status" value="1"/>
</dbReference>
<reference evidence="3" key="1">
    <citation type="submission" date="2016-10" db="EMBL/GenBank/DDBJ databases">
        <authorList>
            <person name="Varghese N."/>
            <person name="Submissions S."/>
        </authorList>
    </citation>
    <scope>NUCLEOTIDE SEQUENCE [LARGE SCALE GENOMIC DNA]</scope>
    <source>
        <strain evidence="3">CGMCC 4.3530</strain>
    </source>
</reference>
<dbReference type="EMBL" id="FNOK01000018">
    <property type="protein sequence ID" value="SDY00732.1"/>
    <property type="molecule type" value="Genomic_DNA"/>
</dbReference>
<dbReference type="PROSITE" id="PS50943">
    <property type="entry name" value="HTH_CROC1"/>
    <property type="match status" value="1"/>
</dbReference>
<dbReference type="CDD" id="cd00093">
    <property type="entry name" value="HTH_XRE"/>
    <property type="match status" value="1"/>
</dbReference>